<evidence type="ECO:0000259" key="5">
    <source>
        <dbReference type="PROSITE" id="PS50966"/>
    </source>
</evidence>
<dbReference type="InterPro" id="IPR000330">
    <property type="entry name" value="SNF2_N"/>
</dbReference>
<dbReference type="PROSITE" id="PS51194">
    <property type="entry name" value="HELICASE_CTER"/>
    <property type="match status" value="1"/>
</dbReference>
<keyword evidence="2 8" id="KW-0067">ATP-binding</keyword>
<dbReference type="PROSITE" id="PS51192">
    <property type="entry name" value="HELICASE_ATP_BIND_1"/>
    <property type="match status" value="1"/>
</dbReference>
<feature type="domain" description="SWIM-type" evidence="5">
    <location>
        <begin position="152"/>
        <end position="190"/>
    </location>
</feature>
<dbReference type="EMBL" id="CP035467">
    <property type="protein sequence ID" value="QCW83891.1"/>
    <property type="molecule type" value="Genomic_DNA"/>
</dbReference>
<dbReference type="InterPro" id="IPR049730">
    <property type="entry name" value="SNF2/RAD54-like_C"/>
</dbReference>
<dbReference type="InterPro" id="IPR014001">
    <property type="entry name" value="Helicase_ATP-bd"/>
</dbReference>
<feature type="domain" description="Helicase ATP-binding" evidence="6">
    <location>
        <begin position="319"/>
        <end position="478"/>
    </location>
</feature>
<evidence type="ECO:0000313" key="9">
    <source>
        <dbReference type="Proteomes" id="UP000305881"/>
    </source>
</evidence>
<dbReference type="PANTHER" id="PTHR10799">
    <property type="entry name" value="SNF2/RAD54 HELICASE FAMILY"/>
    <property type="match status" value="1"/>
</dbReference>
<proteinExistence type="predicted"/>
<dbReference type="STRING" id="675511.GCA_000341735_03886"/>
<feature type="domain" description="SWIM-type" evidence="5">
    <location>
        <begin position="57"/>
        <end position="93"/>
    </location>
</feature>
<dbReference type="Proteomes" id="UP000305881">
    <property type="component" value="Chromosome"/>
</dbReference>
<dbReference type="PROSITE" id="PS50966">
    <property type="entry name" value="ZF_SWIM"/>
    <property type="match status" value="2"/>
</dbReference>
<dbReference type="CDD" id="cd18793">
    <property type="entry name" value="SF2_C_SNF"/>
    <property type="match status" value="1"/>
</dbReference>
<dbReference type="KEGG" id="mbur:EQU24_17820"/>
<keyword evidence="2 8" id="KW-0347">Helicase</keyword>
<reference evidence="9" key="1">
    <citation type="journal article" date="2019" name="J. Bacteriol.">
        <title>A Mutagenic Screen Identifies a TonB-Dependent Receptor Required for the Lanthanide Metal Switch in the Type I Methanotroph 'Methylotuvimicrobium buryatense' 5GB1C.</title>
        <authorList>
            <person name="Groom J.D."/>
            <person name="Ford S.M."/>
            <person name="Pesesky M.W."/>
            <person name="Lidstrom M.E."/>
        </authorList>
    </citation>
    <scope>NUCLEOTIDE SEQUENCE [LARGE SCALE GENOMIC DNA]</scope>
    <source>
        <strain evidence="9">5GB1C</strain>
    </source>
</reference>
<dbReference type="Gene3D" id="3.40.50.300">
    <property type="entry name" value="P-loop containing nucleotide triphosphate hydrolases"/>
    <property type="match status" value="1"/>
</dbReference>
<dbReference type="AlphaFoldDB" id="A0A4P9UU07"/>
<keyword evidence="3" id="KW-0863">Zinc-finger</keyword>
<dbReference type="InterPro" id="IPR001650">
    <property type="entry name" value="Helicase_C-like"/>
</dbReference>
<keyword evidence="3" id="KW-0862">Zinc</keyword>
<dbReference type="SMART" id="SM00487">
    <property type="entry name" value="DEXDc"/>
    <property type="match status" value="1"/>
</dbReference>
<keyword evidence="2 8" id="KW-0547">Nucleotide-binding</keyword>
<dbReference type="Gene3D" id="3.40.50.10810">
    <property type="entry name" value="Tandem AAA-ATPase domain"/>
    <property type="match status" value="1"/>
</dbReference>
<keyword evidence="9" id="KW-1185">Reference proteome</keyword>
<evidence type="ECO:0000256" key="4">
    <source>
        <dbReference type="SAM" id="MobiDB-lite"/>
    </source>
</evidence>
<dbReference type="Pfam" id="PF00271">
    <property type="entry name" value="Helicase_C"/>
    <property type="match status" value="1"/>
</dbReference>
<dbReference type="RefSeq" id="WP_017842267.1">
    <property type="nucleotide sequence ID" value="NZ_CP035467.1"/>
</dbReference>
<dbReference type="GO" id="GO:0016787">
    <property type="term" value="F:hydrolase activity"/>
    <property type="evidence" value="ECO:0007669"/>
    <property type="project" value="UniProtKB-KW"/>
</dbReference>
<dbReference type="GO" id="GO:0008270">
    <property type="term" value="F:zinc ion binding"/>
    <property type="evidence" value="ECO:0007669"/>
    <property type="project" value="UniProtKB-KW"/>
</dbReference>
<evidence type="ECO:0000259" key="7">
    <source>
        <dbReference type="PROSITE" id="PS51194"/>
    </source>
</evidence>
<name>A0A4P9UU07_METBY</name>
<sequence length="1017" mass="112667">MDNDFFLFDTERLHAVAADDRVKQGLAYFSENRVFDLDLQDGILSAQVEDEDAELPYYVELSEGGDMQLHVDCHCGDHQLVCKHAVAVLYAYADQFGGDEQTLLGSAVEEAIAERVKKGRNEVRVKLISGNLGFGIWQASSIQSATHWQQTYQVQIRSLDQRMNYCTCPDLASNRLGTCKHIEAVLHYASKQPDYKKLKQAGCPVSFVYLSWESATHPVLRLHRSLHIETDLAELLANYFNADGSFNGRMPEDFFRLSEQVFGREDLQLGDDAVRYARQCAEDAVQAERGRQIAQEILRANGVLPGIKARLFPYQSEGVAFLASRGRALLADDMGLGKTLQAITAASWMADNLGIRRVLIVCPASLKSQWAREIEKFTSHGARIVQGPAENRSVHYRADALFFIVNYELILRDLSVITETLKPDLVILDEAQRIKNWRTKIASSVKLIPSRYVFVLSGTPLENRLEDLYSLLQVIDARVLGPLWRCLLDFHVTDERGKVIGYRNLSELRRRIAPIMLRRNRSLVSDQLPDRTEVRLDIPMTPQQVELHGSALSAAGYIAQIAKRRPLTPSEQNRFMAALQQARMACNAAGLVDKETEGSPKLDEMVGILEEICLESSRKAVIFSQWALMTEMVEAKVRAMGLGCVRLHGGVPSEKRGELMERFEKDDSVQVFISTDAGGTGLNLQSATVLINLDMPWNPAILDQRIARIHRLGQKQNVLIFLLLAEDSYEQQVAKLVQNKRDLFDNVIDPEASEDVVGVSKKMLQTLIDELTATEPPADTENKPPLLELEESLETASADQPEKPLKHTGPAASEDESDSAIRQLIVNIQNCFGTRIERILGAGGGLLVVLNAVDDADEGNARNLSEPDVPVALIDRRTLAGLQRLGAASPVAQTEVLFEPGESEAGVEPVNPLHQTAEDKLKSAELLWAQHANAGVMDLLTSALLAKAAAIGGKTQPPPADQATVWLYGELLPQQCVTQEQAAVFARVFSLSQAPLVPDALIEQCLTDVRWLLSVLA</sequence>
<keyword evidence="1" id="KW-0378">Hydrolase</keyword>
<dbReference type="Pfam" id="PF00176">
    <property type="entry name" value="SNF2-rel_dom"/>
    <property type="match status" value="1"/>
</dbReference>
<dbReference type="OrthoDB" id="9772064at2"/>
<dbReference type="GO" id="GO:0004386">
    <property type="term" value="F:helicase activity"/>
    <property type="evidence" value="ECO:0007669"/>
    <property type="project" value="UniProtKB-KW"/>
</dbReference>
<feature type="domain" description="Helicase C-terminal" evidence="7">
    <location>
        <begin position="601"/>
        <end position="755"/>
    </location>
</feature>
<dbReference type="InterPro" id="IPR038718">
    <property type="entry name" value="SNF2-like_sf"/>
</dbReference>
<dbReference type="InterPro" id="IPR027417">
    <property type="entry name" value="P-loop_NTPase"/>
</dbReference>
<evidence type="ECO:0000256" key="3">
    <source>
        <dbReference type="PROSITE-ProRule" id="PRU00325"/>
    </source>
</evidence>
<dbReference type="Pfam" id="PF04434">
    <property type="entry name" value="SWIM"/>
    <property type="match status" value="2"/>
</dbReference>
<dbReference type="SUPFAM" id="SSF52540">
    <property type="entry name" value="P-loop containing nucleoside triphosphate hydrolases"/>
    <property type="match status" value="2"/>
</dbReference>
<keyword evidence="3" id="KW-0479">Metal-binding</keyword>
<dbReference type="InterPro" id="IPR007527">
    <property type="entry name" value="Znf_SWIM"/>
</dbReference>
<accession>A0A4P9UU07</accession>
<evidence type="ECO:0000313" key="8">
    <source>
        <dbReference type="EMBL" id="QCW83891.1"/>
    </source>
</evidence>
<protein>
    <submittedName>
        <fullName evidence="8">Helicase</fullName>
    </submittedName>
</protein>
<gene>
    <name evidence="8" type="ORF">EQU24_17820</name>
</gene>
<dbReference type="SMART" id="SM00490">
    <property type="entry name" value="HELICc"/>
    <property type="match status" value="1"/>
</dbReference>
<evidence type="ECO:0000259" key="6">
    <source>
        <dbReference type="PROSITE" id="PS51192"/>
    </source>
</evidence>
<dbReference type="CDD" id="cd17919">
    <property type="entry name" value="DEXHc_Snf"/>
    <property type="match status" value="1"/>
</dbReference>
<evidence type="ECO:0000256" key="1">
    <source>
        <dbReference type="ARBA" id="ARBA00022801"/>
    </source>
</evidence>
<feature type="region of interest" description="Disordered" evidence="4">
    <location>
        <begin position="793"/>
        <end position="817"/>
    </location>
</feature>
<evidence type="ECO:0000256" key="2">
    <source>
        <dbReference type="ARBA" id="ARBA00022806"/>
    </source>
</evidence>
<organism evidence="8 9">
    <name type="scientific">Methylotuvimicrobium buryatense</name>
    <name type="common">Methylomicrobium buryatense</name>
    <dbReference type="NCBI Taxonomy" id="95641"/>
    <lineage>
        <taxon>Bacteria</taxon>
        <taxon>Pseudomonadati</taxon>
        <taxon>Pseudomonadota</taxon>
        <taxon>Gammaproteobacteria</taxon>
        <taxon>Methylococcales</taxon>
        <taxon>Methylococcaceae</taxon>
        <taxon>Methylotuvimicrobium</taxon>
    </lineage>
</organism>
<dbReference type="GO" id="GO:0005524">
    <property type="term" value="F:ATP binding"/>
    <property type="evidence" value="ECO:0007669"/>
    <property type="project" value="InterPro"/>
</dbReference>